<feature type="region of interest" description="Disordered" evidence="7">
    <location>
        <begin position="886"/>
        <end position="989"/>
    </location>
</feature>
<keyword evidence="2" id="KW-0479">Metal-binding</keyword>
<dbReference type="OrthoDB" id="3429912at2759"/>
<name>A0A3G2S6A1_MALR7</name>
<evidence type="ECO:0000256" key="7">
    <source>
        <dbReference type="SAM" id="MobiDB-lite"/>
    </source>
</evidence>
<dbReference type="Proteomes" id="UP000269793">
    <property type="component" value="Chromosome IV"/>
</dbReference>
<evidence type="ECO:0000256" key="1">
    <source>
        <dbReference type="ARBA" id="ARBA00004123"/>
    </source>
</evidence>
<feature type="region of interest" description="Disordered" evidence="7">
    <location>
        <begin position="655"/>
        <end position="675"/>
    </location>
</feature>
<evidence type="ECO:0000256" key="4">
    <source>
        <dbReference type="ARBA" id="ARBA00023125"/>
    </source>
</evidence>
<dbReference type="VEuPathDB" id="FungiDB:DNF11_2416"/>
<dbReference type="InterPro" id="IPR036864">
    <property type="entry name" value="Zn2-C6_fun-type_DNA-bd_sf"/>
</dbReference>
<feature type="region of interest" description="Disordered" evidence="7">
    <location>
        <begin position="307"/>
        <end position="352"/>
    </location>
</feature>
<dbReference type="InterPro" id="IPR051089">
    <property type="entry name" value="prtT"/>
</dbReference>
<dbReference type="InterPro" id="IPR007219">
    <property type="entry name" value="XnlR_reg_dom"/>
</dbReference>
<dbReference type="Pfam" id="PF04082">
    <property type="entry name" value="Fungal_trans"/>
    <property type="match status" value="1"/>
</dbReference>
<feature type="region of interest" description="Disordered" evidence="7">
    <location>
        <begin position="24"/>
        <end position="54"/>
    </location>
</feature>
<dbReference type="STRING" id="425264.A0A3G2S6A1"/>
<dbReference type="GO" id="GO:0000976">
    <property type="term" value="F:transcription cis-regulatory region binding"/>
    <property type="evidence" value="ECO:0007669"/>
    <property type="project" value="TreeGrafter"/>
</dbReference>
<accession>A0A3G2S6A1</accession>
<evidence type="ECO:0000256" key="6">
    <source>
        <dbReference type="ARBA" id="ARBA00023242"/>
    </source>
</evidence>
<protein>
    <submittedName>
        <fullName evidence="9">Protein priB</fullName>
    </submittedName>
</protein>
<dbReference type="EMBL" id="CP033151">
    <property type="protein sequence ID" value="AYO43366.1"/>
    <property type="molecule type" value="Genomic_DNA"/>
</dbReference>
<gene>
    <name evidence="9" type="primary">priB</name>
    <name evidence="9" type="ORF">DNF11_2416</name>
</gene>
<feature type="compositionally biased region" description="Polar residues" evidence="7">
    <location>
        <begin position="307"/>
        <end position="324"/>
    </location>
</feature>
<dbReference type="Gene3D" id="4.10.240.10">
    <property type="entry name" value="Zn(2)-C6 fungal-type DNA-binding domain"/>
    <property type="match status" value="1"/>
</dbReference>
<keyword evidence="3" id="KW-0805">Transcription regulation</keyword>
<evidence type="ECO:0000313" key="10">
    <source>
        <dbReference type="Proteomes" id="UP000269793"/>
    </source>
</evidence>
<dbReference type="SMART" id="SM00906">
    <property type="entry name" value="Fungal_trans"/>
    <property type="match status" value="1"/>
</dbReference>
<evidence type="ECO:0000259" key="8">
    <source>
        <dbReference type="PROSITE" id="PS50048"/>
    </source>
</evidence>
<proteinExistence type="predicted"/>
<sequence length="1110" mass="121684">MIFEPHEGVDGVSLSVPELRHDSSAELLGTSQSGPLEDSMYDGGMSPTSHKRPADVAVSDVLPTKAARDTVPTKQKSTRGARACTNCHRLKMKCEVKNDGGPCLRCARSGHECIFLESNRGRKSDKHRKTASMQQTVKKMEQVVESVLETLHETNSSSPETDAAYAVPLGSVGEAATQVGLSPAVVDMLVVRVRDLIYSTSGTIKYTHSRSAIAGETVKFMQQMGMLEGTKNMTQWLDSSQDGFIARVIRAATLGMRPSTYAMMEDAAPPKRGAESIKAMHLPPLPDNSLNPLGLFAEASLHNWRMQQQAGSTCDGSQASTSRASAHGGNPGPRSLADKNAAPEEEHARKRRSVQFGVANDTYFHPSSMSAPRAIENGADAPPELLREGIVSSEEALELFRIFFHHCSLHIYLLDPEWHTPTAVCSRSPFLFTCVCAVASKFYLRRPDLYVPCQRRAIKGAFDVLSRGHKSPEIVQGFLLLTLYNQPVERYEEDRTWLFAGIAIRMAQELNMHRKCVMPPEARADEATMRHVLNCERTWYICFCVDRTLSAQMGKPYSIREDYLIRHAPDWCVQELSRPWDLGICALVDLLRVQTRQLDFLYSSTLTPSGLHVGLNYPAILPTFNEQLSETMQFWYRQGLDSFTGTFPLPSRPHDAATVAPPQHAGSETQAPAAMAPRAEHDMHGKVPASDAADKHTPCAPTFLPTMNHAITNLDRAGTADAPRVSAWMALHETSPPAENADLATRSMYYIARQAPLRYNYAVLVLNSFGLQYALERPSDFASADKPQYLARCVHAAKEIISTVMYGMREILRYAPDPTFVTVAYACVFLLKLIQPMFARYIHEDEILVLVTHTIEVLEEAAVDPSHTPALYASFLRMLIQSRLEQRSREGTERSSVPDMQHANLPEPHQLNSALPSSSAGVRDPTLVPPNQPSMTVNPHQVNPVAAELASREKVASPATPAHLRRTSPSVDVSKRAAATPSNQPPFRHENAALAAPAPAPGDLPPKGADIPSVTHEPFAEHGWDAAQYAKAQGVEVNRVLDDSFWTSLLPPGYGGGASMGHSGAGSAGMFELSRDSDLFKPSSQWGSGRTALTPGATRASSPTLLHMPF</sequence>
<dbReference type="AlphaFoldDB" id="A0A3G2S6A1"/>
<keyword evidence="10" id="KW-1185">Reference proteome</keyword>
<organism evidence="9 10">
    <name type="scientific">Malassezia restricta (strain ATCC 96810 / NBRC 103918 / CBS 7877)</name>
    <name type="common">Seborrheic dermatitis infection agent</name>
    <dbReference type="NCBI Taxonomy" id="425264"/>
    <lineage>
        <taxon>Eukaryota</taxon>
        <taxon>Fungi</taxon>
        <taxon>Dikarya</taxon>
        <taxon>Basidiomycota</taxon>
        <taxon>Ustilaginomycotina</taxon>
        <taxon>Malasseziomycetes</taxon>
        <taxon>Malasseziales</taxon>
        <taxon>Malasseziaceae</taxon>
        <taxon>Malassezia</taxon>
    </lineage>
</organism>
<dbReference type="InterPro" id="IPR001138">
    <property type="entry name" value="Zn2Cys6_DnaBD"/>
</dbReference>
<dbReference type="PROSITE" id="PS50048">
    <property type="entry name" value="ZN2_CY6_FUNGAL_2"/>
    <property type="match status" value="1"/>
</dbReference>
<evidence type="ECO:0000256" key="3">
    <source>
        <dbReference type="ARBA" id="ARBA00023015"/>
    </source>
</evidence>
<evidence type="ECO:0000256" key="2">
    <source>
        <dbReference type="ARBA" id="ARBA00022723"/>
    </source>
</evidence>
<keyword evidence="5" id="KW-0804">Transcription</keyword>
<dbReference type="GO" id="GO:0006351">
    <property type="term" value="P:DNA-templated transcription"/>
    <property type="evidence" value="ECO:0007669"/>
    <property type="project" value="InterPro"/>
</dbReference>
<feature type="compositionally biased region" description="Polar residues" evidence="7">
    <location>
        <begin position="910"/>
        <end position="920"/>
    </location>
</feature>
<dbReference type="PROSITE" id="PS00463">
    <property type="entry name" value="ZN2_CY6_FUNGAL_1"/>
    <property type="match status" value="1"/>
</dbReference>
<keyword evidence="4" id="KW-0238">DNA-binding</keyword>
<keyword evidence="6" id="KW-0539">Nucleus</keyword>
<dbReference type="GO" id="GO:0005634">
    <property type="term" value="C:nucleus"/>
    <property type="evidence" value="ECO:0007669"/>
    <property type="project" value="UniProtKB-SubCell"/>
</dbReference>
<dbReference type="Pfam" id="PF00172">
    <property type="entry name" value="Zn_clus"/>
    <property type="match status" value="1"/>
</dbReference>
<dbReference type="PANTHER" id="PTHR31845">
    <property type="entry name" value="FINGER DOMAIN PROTEIN, PUTATIVE-RELATED"/>
    <property type="match status" value="1"/>
</dbReference>
<comment type="subcellular location">
    <subcellularLocation>
        <location evidence="1">Nucleus</location>
    </subcellularLocation>
</comment>
<evidence type="ECO:0000313" key="9">
    <source>
        <dbReference type="EMBL" id="AYO43366.1"/>
    </source>
</evidence>
<dbReference type="CDD" id="cd00067">
    <property type="entry name" value="GAL4"/>
    <property type="match status" value="1"/>
</dbReference>
<dbReference type="GO" id="GO:0008270">
    <property type="term" value="F:zinc ion binding"/>
    <property type="evidence" value="ECO:0007669"/>
    <property type="project" value="InterPro"/>
</dbReference>
<dbReference type="SMART" id="SM00066">
    <property type="entry name" value="GAL4"/>
    <property type="match status" value="1"/>
</dbReference>
<evidence type="ECO:0000256" key="5">
    <source>
        <dbReference type="ARBA" id="ARBA00023163"/>
    </source>
</evidence>
<dbReference type="GO" id="GO:0000981">
    <property type="term" value="F:DNA-binding transcription factor activity, RNA polymerase II-specific"/>
    <property type="evidence" value="ECO:0007669"/>
    <property type="project" value="InterPro"/>
</dbReference>
<feature type="domain" description="Zn(2)-C6 fungal-type" evidence="8">
    <location>
        <begin position="83"/>
        <end position="115"/>
    </location>
</feature>
<dbReference type="PANTHER" id="PTHR31845:SF19">
    <property type="entry name" value="TRANSCRIPTION FACTOR DOMAIN-CONTAINING PROTEIN"/>
    <property type="match status" value="1"/>
</dbReference>
<reference evidence="9 10" key="1">
    <citation type="submission" date="2018-10" db="EMBL/GenBank/DDBJ databases">
        <title>Complete genome sequence of Malassezia restricta CBS 7877.</title>
        <authorList>
            <person name="Morand S.C."/>
            <person name="Bertignac M."/>
            <person name="Iltis A."/>
            <person name="Kolder I."/>
            <person name="Pirovano W."/>
            <person name="Jourdain R."/>
            <person name="Clavaud C."/>
        </authorList>
    </citation>
    <scope>NUCLEOTIDE SEQUENCE [LARGE SCALE GENOMIC DNA]</scope>
    <source>
        <strain evidence="9 10">CBS 7877</strain>
    </source>
</reference>
<feature type="region of interest" description="Disordered" evidence="7">
    <location>
        <begin position="1081"/>
        <end position="1110"/>
    </location>
</feature>
<dbReference type="CDD" id="cd12148">
    <property type="entry name" value="fungal_TF_MHR"/>
    <property type="match status" value="1"/>
</dbReference>
<dbReference type="SUPFAM" id="SSF57701">
    <property type="entry name" value="Zn2/Cys6 DNA-binding domain"/>
    <property type="match status" value="1"/>
</dbReference>